<sequence length="235" mass="26403">MRWFVIGSALLVLVSWYGLGQPTLRSLVPDAYNPLVPLNINDEVTPLTRWKLERLKRDDGACQAVLAQAVKTSDIDVRPVGSFEVQGCPLKNVSRVYRTSVAFNASFLASCPLVVSWLVFERQRLQPITRDMLGTSVARVRHYGSFACRNIYHRANAPRSEHASASAFDLAALELADGRRLDLLTEWPRGDARSEYWHTLFKGACDIFGTSLGPDYNQAHANHFHLGTRRFGLCR</sequence>
<dbReference type="InterPro" id="IPR009683">
    <property type="entry name" value="Extensin-like_C"/>
</dbReference>
<dbReference type="AlphaFoldDB" id="A0AA41ZMJ3"/>
<name>A0AA41ZMJ3_9GAMM</name>
<dbReference type="RefSeq" id="WP_265896671.1">
    <property type="nucleotide sequence ID" value="NZ_JAPIVE010000003.1"/>
</dbReference>
<dbReference type="Pfam" id="PF06904">
    <property type="entry name" value="Extensin-like_C"/>
    <property type="match status" value="1"/>
</dbReference>
<reference evidence="2" key="1">
    <citation type="submission" date="2022-11" db="EMBL/GenBank/DDBJ databases">
        <title>Larsenimonas rhizosphaerae sp. nov., isolated from a tidal mudflat.</title>
        <authorList>
            <person name="Lee S.D."/>
            <person name="Kim I.S."/>
        </authorList>
    </citation>
    <scope>NUCLEOTIDE SEQUENCE</scope>
    <source>
        <strain evidence="2">GH2-1</strain>
    </source>
</reference>
<evidence type="ECO:0000259" key="1">
    <source>
        <dbReference type="Pfam" id="PF06904"/>
    </source>
</evidence>
<gene>
    <name evidence="2" type="ORF">OQ287_12000</name>
</gene>
<dbReference type="Proteomes" id="UP001165678">
    <property type="component" value="Unassembled WGS sequence"/>
</dbReference>
<comment type="caution">
    <text evidence="2">The sequence shown here is derived from an EMBL/GenBank/DDBJ whole genome shotgun (WGS) entry which is preliminary data.</text>
</comment>
<keyword evidence="3" id="KW-1185">Reference proteome</keyword>
<protein>
    <submittedName>
        <fullName evidence="2">Extensin family protein</fullName>
    </submittedName>
</protein>
<evidence type="ECO:0000313" key="3">
    <source>
        <dbReference type="Proteomes" id="UP001165678"/>
    </source>
</evidence>
<feature type="domain" description="Extensin-like C-terminal" evidence="1">
    <location>
        <begin position="62"/>
        <end position="235"/>
    </location>
</feature>
<organism evidence="2 3">
    <name type="scientific">Larsenimonas rhizosphaerae</name>
    <dbReference type="NCBI Taxonomy" id="2944682"/>
    <lineage>
        <taxon>Bacteria</taxon>
        <taxon>Pseudomonadati</taxon>
        <taxon>Pseudomonadota</taxon>
        <taxon>Gammaproteobacteria</taxon>
        <taxon>Oceanospirillales</taxon>
        <taxon>Halomonadaceae</taxon>
        <taxon>Larsenimonas</taxon>
    </lineage>
</organism>
<proteinExistence type="predicted"/>
<accession>A0AA41ZMJ3</accession>
<dbReference type="EMBL" id="JAPIVE010000003">
    <property type="protein sequence ID" value="MCX2524966.1"/>
    <property type="molecule type" value="Genomic_DNA"/>
</dbReference>
<evidence type="ECO:0000313" key="2">
    <source>
        <dbReference type="EMBL" id="MCX2524966.1"/>
    </source>
</evidence>